<dbReference type="EMBL" id="LR824010">
    <property type="protein sequence ID" value="CAD0197629.1"/>
    <property type="molecule type" value="Genomic_DNA"/>
</dbReference>
<evidence type="ECO:0000313" key="2">
    <source>
        <dbReference type="EMBL" id="CAD0197629.1"/>
    </source>
</evidence>
<evidence type="ECO:0000313" key="3">
    <source>
        <dbReference type="Proteomes" id="UP001154114"/>
    </source>
</evidence>
<dbReference type="Proteomes" id="UP001154114">
    <property type="component" value="Chromosome 7"/>
</dbReference>
<feature type="transmembrane region" description="Helical" evidence="1">
    <location>
        <begin position="66"/>
        <end position="87"/>
    </location>
</feature>
<feature type="transmembrane region" description="Helical" evidence="1">
    <location>
        <begin position="99"/>
        <end position="118"/>
    </location>
</feature>
<accession>A0A9N8PZL6</accession>
<reference evidence="2" key="1">
    <citation type="submission" date="2021-12" db="EMBL/GenBank/DDBJ databases">
        <authorList>
            <person name="King R."/>
        </authorList>
    </citation>
    <scope>NUCLEOTIDE SEQUENCE</scope>
</reference>
<feature type="transmembrane region" description="Helical" evidence="1">
    <location>
        <begin position="124"/>
        <end position="151"/>
    </location>
</feature>
<name>A0A9N8PZL6_CHRIL</name>
<keyword evidence="1" id="KW-0472">Membrane</keyword>
<organism evidence="2 3">
    <name type="scientific">Chrysodeixis includens</name>
    <name type="common">Soybean looper</name>
    <name type="synonym">Pseudoplusia includens</name>
    <dbReference type="NCBI Taxonomy" id="689277"/>
    <lineage>
        <taxon>Eukaryota</taxon>
        <taxon>Metazoa</taxon>
        <taxon>Ecdysozoa</taxon>
        <taxon>Arthropoda</taxon>
        <taxon>Hexapoda</taxon>
        <taxon>Insecta</taxon>
        <taxon>Pterygota</taxon>
        <taxon>Neoptera</taxon>
        <taxon>Endopterygota</taxon>
        <taxon>Lepidoptera</taxon>
        <taxon>Glossata</taxon>
        <taxon>Ditrysia</taxon>
        <taxon>Noctuoidea</taxon>
        <taxon>Noctuidae</taxon>
        <taxon>Plusiinae</taxon>
        <taxon>Chrysodeixis</taxon>
    </lineage>
</organism>
<dbReference type="AlphaFoldDB" id="A0A9N8PZL6"/>
<proteinExistence type="predicted"/>
<feature type="transmembrane region" description="Helical" evidence="1">
    <location>
        <begin position="188"/>
        <end position="209"/>
    </location>
</feature>
<feature type="transmembrane region" description="Helical" evidence="1">
    <location>
        <begin position="255"/>
        <end position="278"/>
    </location>
</feature>
<feature type="transmembrane region" description="Helical" evidence="1">
    <location>
        <begin position="21"/>
        <end position="46"/>
    </location>
</feature>
<gene>
    <name evidence="2" type="ORF">CINC_LOCUS11909</name>
</gene>
<keyword evidence="1" id="KW-0812">Transmembrane</keyword>
<protein>
    <submittedName>
        <fullName evidence="2">Uncharacterized protein</fullName>
    </submittedName>
</protein>
<dbReference type="OrthoDB" id="7452046at2759"/>
<feature type="transmembrane region" description="Helical" evidence="1">
    <location>
        <begin position="290"/>
        <end position="316"/>
    </location>
</feature>
<sequence>MFVDLPTLKRCCFCFPLRRGILVFGYLTLVVTCLFIGMQILMWKMFKTEKAVTTMALYRGVVMEAQYFVIFILYALDLIFNVVLIVGAHMKRRRLMRGYYFYQLSTMIASFLVVLLSYHDIRHFGSLGIALTELSIAFTGFVLQIYLLLLIRSELSKDRYQEGRSSFTNHIAQVFVEPPLRRQWTREIIAILLTAGASLTFYGMLGMALNYPQVDYTVYSVVLGLVVLLALNDVVLNMIFIIGGHKKNLKMLRAYYIYSLILWTTTTLLGIASCIYTMTLIKLGEIDISLHVWIILMDVSSLLAQILIQAYVILLVRSEMIKLRSKCQFRFVNNAAESECTMRYNADIANRDANGFTENDTSAKDACEFIGYVSKNNEPY</sequence>
<keyword evidence="3" id="KW-1185">Reference proteome</keyword>
<keyword evidence="1" id="KW-1133">Transmembrane helix</keyword>
<evidence type="ECO:0000256" key="1">
    <source>
        <dbReference type="SAM" id="Phobius"/>
    </source>
</evidence>
<feature type="transmembrane region" description="Helical" evidence="1">
    <location>
        <begin position="221"/>
        <end position="243"/>
    </location>
</feature>